<feature type="transmembrane region" description="Helical" evidence="1">
    <location>
        <begin position="7"/>
        <end position="25"/>
    </location>
</feature>
<evidence type="ECO:0000256" key="1">
    <source>
        <dbReference type="SAM" id="Phobius"/>
    </source>
</evidence>
<evidence type="ECO:0000313" key="2">
    <source>
        <dbReference type="EMBL" id="MDB1126135.1"/>
    </source>
</evidence>
<accession>A0ABT4YXP2</accession>
<organism evidence="2 3">
    <name type="scientific">Vibrio algarum</name>
    <dbReference type="NCBI Taxonomy" id="3020714"/>
    <lineage>
        <taxon>Bacteria</taxon>
        <taxon>Pseudomonadati</taxon>
        <taxon>Pseudomonadota</taxon>
        <taxon>Gammaproteobacteria</taxon>
        <taxon>Vibrionales</taxon>
        <taxon>Vibrionaceae</taxon>
        <taxon>Vibrio</taxon>
    </lineage>
</organism>
<reference evidence="2 3" key="1">
    <citation type="submission" date="2023-01" db="EMBL/GenBank/DDBJ databases">
        <title>Vibrio sp. KJ40-1 sp.nov, isolated from marine algae.</title>
        <authorList>
            <person name="Butt M."/>
            <person name="Kim J.M.J."/>
            <person name="Jeon C.O.C."/>
        </authorList>
    </citation>
    <scope>NUCLEOTIDE SEQUENCE [LARGE SCALE GENOMIC DNA]</scope>
    <source>
        <strain evidence="2 3">KJ40-1</strain>
    </source>
</reference>
<dbReference type="EMBL" id="JAQLOI010000003">
    <property type="protein sequence ID" value="MDB1126135.1"/>
    <property type="molecule type" value="Genomic_DNA"/>
</dbReference>
<protein>
    <submittedName>
        <fullName evidence="2">Uncharacterized protein</fullName>
    </submittedName>
</protein>
<gene>
    <name evidence="2" type="ORF">PGX00_21685</name>
</gene>
<dbReference type="Proteomes" id="UP001210678">
    <property type="component" value="Unassembled WGS sequence"/>
</dbReference>
<keyword evidence="1" id="KW-0472">Membrane</keyword>
<sequence length="221" mass="24562">MLSRIGIAIQALLATSIFYLGYTIYSFTNTVSNVVDSYPQLLNEINNTATQLKLEQWLKVAEDIDANIPKALRLVEKINNTVEGLNQTARSIDKKVPLVLDEVTVLRTQTLPLVIQRIDTVTNTTIPNSLSELENYRTDVIPFVVAESKGYRTNTIPAMLSESKQLREEIPPVVDKIDGIVDKSEELSREVAEGAVKGVILSPIQIIRDAGTEIRSKVQID</sequence>
<comment type="caution">
    <text evidence="2">The sequence shown here is derived from an EMBL/GenBank/DDBJ whole genome shotgun (WGS) entry which is preliminary data.</text>
</comment>
<keyword evidence="1" id="KW-1133">Transmembrane helix</keyword>
<proteinExistence type="predicted"/>
<dbReference type="RefSeq" id="WP_272140491.1">
    <property type="nucleotide sequence ID" value="NZ_JAQLOI010000003.1"/>
</dbReference>
<name>A0ABT4YXP2_9VIBR</name>
<evidence type="ECO:0000313" key="3">
    <source>
        <dbReference type="Proteomes" id="UP001210678"/>
    </source>
</evidence>
<keyword evidence="1" id="KW-0812">Transmembrane</keyword>
<keyword evidence="3" id="KW-1185">Reference proteome</keyword>